<dbReference type="FunFam" id="3.90.730.10:FF:000004">
    <property type="entry name" value="Ribonuclease T2-like"/>
    <property type="match status" value="1"/>
</dbReference>
<name>A0A218Z8S1_9HELO</name>
<dbReference type="GO" id="GO:0005775">
    <property type="term" value="C:vacuolar lumen"/>
    <property type="evidence" value="ECO:0007669"/>
    <property type="project" value="UniProtKB-SubCell"/>
</dbReference>
<dbReference type="OrthoDB" id="435754at2759"/>
<comment type="function">
    <text evidence="14">Rnase which modulates cell survival under stress conditions. Released from the vacuole to the cytoplasm during stress to promote tRNA and rRNA cleavage and to activate separately a downstream pathway that promotes cell death. Involved in cell size, vacuolar morphology and growth at high temperatures and high salt concentration.</text>
</comment>
<dbReference type="EMBL" id="MZNU01000176">
    <property type="protein sequence ID" value="OWP03586.1"/>
    <property type="molecule type" value="Genomic_DNA"/>
</dbReference>
<dbReference type="AlphaFoldDB" id="A0A218Z8S1"/>
<dbReference type="GO" id="GO:0006401">
    <property type="term" value="P:RNA catabolic process"/>
    <property type="evidence" value="ECO:0007669"/>
    <property type="project" value="UniProtKB-ARBA"/>
</dbReference>
<dbReference type="Proteomes" id="UP000242519">
    <property type="component" value="Unassembled WGS sequence"/>
</dbReference>
<keyword evidence="9" id="KW-0255">Endonuclease</keyword>
<evidence type="ECO:0000313" key="21">
    <source>
        <dbReference type="EMBL" id="OWP03586.1"/>
    </source>
</evidence>
<dbReference type="InterPro" id="IPR033130">
    <property type="entry name" value="RNase_T2_His_AS_2"/>
</dbReference>
<dbReference type="GO" id="GO:0033897">
    <property type="term" value="F:ribonuclease T2 activity"/>
    <property type="evidence" value="ECO:0007669"/>
    <property type="project" value="UniProtKB-EC"/>
</dbReference>
<sequence>MPPTPHPELPPSPSANPPSPTSRRRPADEAARDGDLPHVPPSSGCGRGYGLLCAVSWVLHTVFLQLATSLYNTCSFLCLLVSSLFIFLFLLHLIPSWALAGLILIMSGRYSLSALWSLLVSASAVTATAGPARANNFLRFLGLPQNAACPDPMTSCQNTTVAQDLCCFNAPGGQLLLTQFWDTTPSTGPENSWTIHGLWPDHCDGTYDAYCDPAREYKNITAILEASGKTELLDYMSTFWKDYQNDDENLWEHEWNKHGTCINTLEPKCFDGYQGQEEVVNYFEIAARTYMGLNSYAILEDAGIVPSTTKTYDLAQIQDALTAFHGHPVSIACTEGRLDEIWYHFHVRGNIVTGDFVPAAPVGGKGDCAATGIRYVPKNLPATSTPTPSGAAPAPTRTPYSGEGFLQAYTGGVNKGCLIAAGTWYTTGTCATYTAAKNDFGAGFTLKTNDGPCDVVDGIFSCSIGNPAGTFTSVDGSLAYEGSAVFYAAAVPTRTKQLDVSTSVDNVEVSFVWEAR</sequence>
<keyword evidence="13" id="KW-0456">Lyase</keyword>
<feature type="transmembrane region" description="Helical" evidence="19">
    <location>
        <begin position="74"/>
        <end position="94"/>
    </location>
</feature>
<feature type="compositionally biased region" description="Pro residues" evidence="18">
    <location>
        <begin position="1"/>
        <end position="20"/>
    </location>
</feature>
<evidence type="ECO:0000256" key="8">
    <source>
        <dbReference type="ARBA" id="ARBA00022729"/>
    </source>
</evidence>
<keyword evidence="7" id="KW-0540">Nuclease</keyword>
<keyword evidence="11" id="KW-1015">Disulfide bond</keyword>
<dbReference type="PROSITE" id="PS00530">
    <property type="entry name" value="RNASE_T2_1"/>
    <property type="match status" value="1"/>
</dbReference>
<feature type="transmembrane region" description="Helical" evidence="19">
    <location>
        <begin position="48"/>
        <end position="67"/>
    </location>
</feature>
<keyword evidence="19" id="KW-1133">Transmembrane helix</keyword>
<feature type="active site" evidence="16">
    <location>
        <position position="258"/>
    </location>
</feature>
<evidence type="ECO:0000256" key="19">
    <source>
        <dbReference type="SAM" id="Phobius"/>
    </source>
</evidence>
<evidence type="ECO:0000256" key="17">
    <source>
        <dbReference type="RuleBase" id="RU004328"/>
    </source>
</evidence>
<keyword evidence="19" id="KW-0472">Membrane</keyword>
<dbReference type="FunCoup" id="A0A218Z8S1">
    <property type="interactions" value="134"/>
</dbReference>
<evidence type="ECO:0000256" key="15">
    <source>
        <dbReference type="ARBA" id="ARBA00071169"/>
    </source>
</evidence>
<feature type="region of interest" description="Disordered" evidence="18">
    <location>
        <begin position="1"/>
        <end position="41"/>
    </location>
</feature>
<evidence type="ECO:0000256" key="16">
    <source>
        <dbReference type="PIRSR" id="PIRSR633697-1"/>
    </source>
</evidence>
<dbReference type="InParanoid" id="A0A218Z8S1"/>
<keyword evidence="10" id="KW-0378">Hydrolase</keyword>
<feature type="domain" description="RNase T2-like C-terminal" evidence="20">
    <location>
        <begin position="399"/>
        <end position="514"/>
    </location>
</feature>
<dbReference type="GO" id="GO:0005576">
    <property type="term" value="C:extracellular region"/>
    <property type="evidence" value="ECO:0007669"/>
    <property type="project" value="TreeGrafter"/>
</dbReference>
<keyword evidence="22" id="KW-1185">Reference proteome</keyword>
<evidence type="ECO:0000256" key="1">
    <source>
        <dbReference type="ARBA" id="ARBA00004410"/>
    </source>
</evidence>
<dbReference type="PANTHER" id="PTHR11240:SF22">
    <property type="entry name" value="RIBONUCLEASE T2"/>
    <property type="match status" value="1"/>
</dbReference>
<evidence type="ECO:0000256" key="7">
    <source>
        <dbReference type="ARBA" id="ARBA00022722"/>
    </source>
</evidence>
<feature type="compositionally biased region" description="Basic and acidic residues" evidence="18">
    <location>
        <begin position="25"/>
        <end position="36"/>
    </location>
</feature>
<comment type="similarity">
    <text evidence="3 17">Belongs to the RNase T2 family.</text>
</comment>
<feature type="active site" evidence="16">
    <location>
        <position position="196"/>
    </location>
</feature>
<keyword evidence="19" id="KW-0812">Transmembrane</keyword>
<evidence type="ECO:0000256" key="5">
    <source>
        <dbReference type="ARBA" id="ARBA00022490"/>
    </source>
</evidence>
<evidence type="ECO:0000256" key="14">
    <source>
        <dbReference type="ARBA" id="ARBA00025494"/>
    </source>
</evidence>
<gene>
    <name evidence="21" type="ORF">B2J93_7604</name>
</gene>
<protein>
    <recommendedName>
        <fullName evidence="15">Ribonuclease T2-like</fullName>
        <ecNumber evidence="4">4.6.1.19</ecNumber>
    </recommendedName>
</protein>
<dbReference type="Pfam" id="PF25488">
    <property type="entry name" value="RNaseT2L_C"/>
    <property type="match status" value="1"/>
</dbReference>
<evidence type="ECO:0000256" key="10">
    <source>
        <dbReference type="ARBA" id="ARBA00022801"/>
    </source>
</evidence>
<keyword evidence="8" id="KW-0732">Signal</keyword>
<evidence type="ECO:0000256" key="12">
    <source>
        <dbReference type="ARBA" id="ARBA00023180"/>
    </source>
</evidence>
<evidence type="ECO:0000256" key="2">
    <source>
        <dbReference type="ARBA" id="ARBA00004496"/>
    </source>
</evidence>
<evidence type="ECO:0000256" key="13">
    <source>
        <dbReference type="ARBA" id="ARBA00023239"/>
    </source>
</evidence>
<evidence type="ECO:0000256" key="11">
    <source>
        <dbReference type="ARBA" id="ARBA00023157"/>
    </source>
</evidence>
<dbReference type="EC" id="4.6.1.19" evidence="4"/>
<proteinExistence type="inferred from homology"/>
<evidence type="ECO:0000256" key="4">
    <source>
        <dbReference type="ARBA" id="ARBA00012571"/>
    </source>
</evidence>
<keyword evidence="12" id="KW-0325">Glycoprotein</keyword>
<dbReference type="InterPro" id="IPR033697">
    <property type="entry name" value="Ribonuclease_T2_eukaryotic"/>
</dbReference>
<keyword evidence="6" id="KW-0926">Vacuole</keyword>
<dbReference type="PANTHER" id="PTHR11240">
    <property type="entry name" value="RIBONUCLEASE T2"/>
    <property type="match status" value="1"/>
</dbReference>
<dbReference type="GO" id="GO:0016787">
    <property type="term" value="F:hydrolase activity"/>
    <property type="evidence" value="ECO:0007669"/>
    <property type="project" value="UniProtKB-KW"/>
</dbReference>
<keyword evidence="5" id="KW-0963">Cytoplasm</keyword>
<dbReference type="Gene3D" id="3.90.730.10">
    <property type="entry name" value="Ribonuclease T2-like"/>
    <property type="match status" value="1"/>
</dbReference>
<accession>A0A218Z8S1</accession>
<evidence type="ECO:0000256" key="3">
    <source>
        <dbReference type="ARBA" id="ARBA00007469"/>
    </source>
</evidence>
<comment type="subcellular location">
    <subcellularLocation>
        <location evidence="2">Cytoplasm</location>
    </subcellularLocation>
    <subcellularLocation>
        <location evidence="1">Vacuole lumen</location>
    </subcellularLocation>
</comment>
<evidence type="ECO:0000256" key="9">
    <source>
        <dbReference type="ARBA" id="ARBA00022759"/>
    </source>
</evidence>
<dbReference type="GO" id="GO:0003723">
    <property type="term" value="F:RNA binding"/>
    <property type="evidence" value="ECO:0007669"/>
    <property type="project" value="InterPro"/>
</dbReference>
<dbReference type="Pfam" id="PF00445">
    <property type="entry name" value="Ribonuclease_T2"/>
    <property type="match status" value="1"/>
</dbReference>
<dbReference type="SUPFAM" id="SSF55895">
    <property type="entry name" value="Ribonuclease Rh-like"/>
    <property type="match status" value="1"/>
</dbReference>
<dbReference type="InterPro" id="IPR057328">
    <property type="entry name" value="RNaseT2L_C"/>
</dbReference>
<dbReference type="PROSITE" id="PS00531">
    <property type="entry name" value="RNASE_T2_2"/>
    <property type="match status" value="1"/>
</dbReference>
<evidence type="ECO:0000259" key="20">
    <source>
        <dbReference type="Pfam" id="PF25488"/>
    </source>
</evidence>
<reference evidence="21 22" key="1">
    <citation type="submission" date="2017-04" db="EMBL/GenBank/DDBJ databases">
        <title>Draft genome sequence of Marssonina coronaria NL1: causal agent of apple blotch.</title>
        <authorList>
            <person name="Cheng Q."/>
        </authorList>
    </citation>
    <scope>NUCLEOTIDE SEQUENCE [LARGE SCALE GENOMIC DNA]</scope>
    <source>
        <strain evidence="21 22">NL1</strain>
    </source>
</reference>
<organism evidence="21 22">
    <name type="scientific">Diplocarpon coronariae</name>
    <dbReference type="NCBI Taxonomy" id="2795749"/>
    <lineage>
        <taxon>Eukaryota</taxon>
        <taxon>Fungi</taxon>
        <taxon>Dikarya</taxon>
        <taxon>Ascomycota</taxon>
        <taxon>Pezizomycotina</taxon>
        <taxon>Leotiomycetes</taxon>
        <taxon>Helotiales</taxon>
        <taxon>Drepanopezizaceae</taxon>
        <taxon>Diplocarpon</taxon>
    </lineage>
</organism>
<evidence type="ECO:0000313" key="22">
    <source>
        <dbReference type="Proteomes" id="UP000242519"/>
    </source>
</evidence>
<dbReference type="CDD" id="cd01061">
    <property type="entry name" value="RNase_T2_euk"/>
    <property type="match status" value="1"/>
</dbReference>
<evidence type="ECO:0000256" key="18">
    <source>
        <dbReference type="SAM" id="MobiDB-lite"/>
    </source>
</evidence>
<evidence type="ECO:0000256" key="6">
    <source>
        <dbReference type="ARBA" id="ARBA00022554"/>
    </source>
</evidence>
<feature type="active site" evidence="16">
    <location>
        <position position="254"/>
    </location>
</feature>
<comment type="caution">
    <text evidence="21">The sequence shown here is derived from an EMBL/GenBank/DDBJ whole genome shotgun (WGS) entry which is preliminary data.</text>
</comment>
<dbReference type="InterPro" id="IPR036430">
    <property type="entry name" value="RNase_T2-like_sf"/>
</dbReference>
<dbReference type="InterPro" id="IPR018188">
    <property type="entry name" value="RNase_T2_His_AS_1"/>
</dbReference>
<dbReference type="InterPro" id="IPR001568">
    <property type="entry name" value="RNase_T2-like"/>
</dbReference>